<evidence type="ECO:0000256" key="1">
    <source>
        <dbReference type="ARBA" id="ARBA00010502"/>
    </source>
</evidence>
<feature type="compositionally biased region" description="Basic and acidic residues" evidence="3">
    <location>
        <begin position="32"/>
        <end position="47"/>
    </location>
</feature>
<evidence type="ECO:0000259" key="4">
    <source>
        <dbReference type="PROSITE" id="PS50222"/>
    </source>
</evidence>
<organism evidence="5 6">
    <name type="scientific">Elliptochloris bilobata</name>
    <dbReference type="NCBI Taxonomy" id="381761"/>
    <lineage>
        <taxon>Eukaryota</taxon>
        <taxon>Viridiplantae</taxon>
        <taxon>Chlorophyta</taxon>
        <taxon>core chlorophytes</taxon>
        <taxon>Trebouxiophyceae</taxon>
        <taxon>Trebouxiophyceae incertae sedis</taxon>
        <taxon>Elliptochloris clade</taxon>
        <taxon>Elliptochloris</taxon>
    </lineage>
</organism>
<dbReference type="InterPro" id="IPR008406">
    <property type="entry name" value="DRM/ARP"/>
</dbReference>
<keyword evidence="6" id="KW-1185">Reference proteome</keyword>
<dbReference type="Pfam" id="PF13499">
    <property type="entry name" value="EF-hand_7"/>
    <property type="match status" value="1"/>
</dbReference>
<dbReference type="GO" id="GO:0005509">
    <property type="term" value="F:calcium ion binding"/>
    <property type="evidence" value="ECO:0007669"/>
    <property type="project" value="InterPro"/>
</dbReference>
<dbReference type="Pfam" id="PF05564">
    <property type="entry name" value="Auxin_repressed"/>
    <property type="match status" value="1"/>
</dbReference>
<evidence type="ECO:0000256" key="3">
    <source>
        <dbReference type="SAM" id="MobiDB-lite"/>
    </source>
</evidence>
<dbReference type="Gene3D" id="1.10.238.10">
    <property type="entry name" value="EF-hand"/>
    <property type="match status" value="1"/>
</dbReference>
<dbReference type="SUPFAM" id="SSF47473">
    <property type="entry name" value="EF-hand"/>
    <property type="match status" value="1"/>
</dbReference>
<accession>A0AAW1S0S0</accession>
<evidence type="ECO:0000256" key="2">
    <source>
        <dbReference type="ARBA" id="ARBA00022837"/>
    </source>
</evidence>
<dbReference type="PROSITE" id="PS00018">
    <property type="entry name" value="EF_HAND_1"/>
    <property type="match status" value="1"/>
</dbReference>
<dbReference type="AlphaFoldDB" id="A0AAW1S0S0"/>
<feature type="compositionally biased region" description="Polar residues" evidence="3">
    <location>
        <begin position="63"/>
        <end position="72"/>
    </location>
</feature>
<dbReference type="CDD" id="cd00051">
    <property type="entry name" value="EFh"/>
    <property type="match status" value="1"/>
</dbReference>
<evidence type="ECO:0000313" key="6">
    <source>
        <dbReference type="Proteomes" id="UP001445335"/>
    </source>
</evidence>
<comment type="similarity">
    <text evidence="1">Belongs to the DRM1/ARP family.</text>
</comment>
<dbReference type="InterPro" id="IPR002048">
    <property type="entry name" value="EF_hand_dom"/>
</dbReference>
<feature type="domain" description="EF-hand" evidence="4">
    <location>
        <begin position="133"/>
        <end position="165"/>
    </location>
</feature>
<comment type="caution">
    <text evidence="5">The sequence shown here is derived from an EMBL/GenBank/DDBJ whole genome shotgun (WGS) entry which is preliminary data.</text>
</comment>
<dbReference type="PROSITE" id="PS50222">
    <property type="entry name" value="EF_HAND_2"/>
    <property type="match status" value="1"/>
</dbReference>
<dbReference type="InterPro" id="IPR018247">
    <property type="entry name" value="EF_Hand_1_Ca_BS"/>
</dbReference>
<dbReference type="SMART" id="SM00054">
    <property type="entry name" value="EFh"/>
    <property type="match status" value="2"/>
</dbReference>
<feature type="region of interest" description="Disordered" evidence="3">
    <location>
        <begin position="1"/>
        <end position="97"/>
    </location>
</feature>
<evidence type="ECO:0000313" key="5">
    <source>
        <dbReference type="EMBL" id="KAK9839834.1"/>
    </source>
</evidence>
<sequence length="165" mass="18048">MGFLKNIFGSGAGSGVTKSPSFDDLSLGTATDAEKEYSRNDAADVLKKAMAPEPKTPPKSPAGKQTEQTSGPWASVFNPGRNYNSNMRGSNYFDKADQGDKSVWEGERMRLFQSFDKDADGFLNKDDLKKLLGDQKDVDQLIAAADTNGDGKISFYEFNELLRNS</sequence>
<gene>
    <name evidence="5" type="ORF">WJX81_005179</name>
</gene>
<dbReference type="Proteomes" id="UP001445335">
    <property type="component" value="Unassembled WGS sequence"/>
</dbReference>
<dbReference type="EMBL" id="JALJOU010000014">
    <property type="protein sequence ID" value="KAK9839834.1"/>
    <property type="molecule type" value="Genomic_DNA"/>
</dbReference>
<name>A0AAW1S0S0_9CHLO</name>
<proteinExistence type="inferred from homology"/>
<dbReference type="InterPro" id="IPR011992">
    <property type="entry name" value="EF-hand-dom_pair"/>
</dbReference>
<keyword evidence="2" id="KW-0106">Calcium</keyword>
<protein>
    <recommendedName>
        <fullName evidence="4">EF-hand domain-containing protein</fullName>
    </recommendedName>
</protein>
<reference evidence="5 6" key="1">
    <citation type="journal article" date="2024" name="Nat. Commun.">
        <title>Phylogenomics reveals the evolutionary origins of lichenization in chlorophyte algae.</title>
        <authorList>
            <person name="Puginier C."/>
            <person name="Libourel C."/>
            <person name="Otte J."/>
            <person name="Skaloud P."/>
            <person name="Haon M."/>
            <person name="Grisel S."/>
            <person name="Petersen M."/>
            <person name="Berrin J.G."/>
            <person name="Delaux P.M."/>
            <person name="Dal Grande F."/>
            <person name="Keller J."/>
        </authorList>
    </citation>
    <scope>NUCLEOTIDE SEQUENCE [LARGE SCALE GENOMIC DNA]</scope>
    <source>
        <strain evidence="5 6">SAG 245.80</strain>
    </source>
</reference>